<protein>
    <submittedName>
        <fullName evidence="1">Uncharacterized protein</fullName>
    </submittedName>
</protein>
<dbReference type="AlphaFoldDB" id="A0A195CYG3"/>
<name>A0A195CYG3_9HYME</name>
<reference evidence="1 2" key="1">
    <citation type="submission" date="2016-03" db="EMBL/GenBank/DDBJ databases">
        <title>Cyphomyrmex costatus WGS genome.</title>
        <authorList>
            <person name="Nygaard S."/>
            <person name="Hu H."/>
            <person name="Boomsma J."/>
            <person name="Zhang G."/>
        </authorList>
    </citation>
    <scope>NUCLEOTIDE SEQUENCE [LARGE SCALE GENOMIC DNA]</scope>
    <source>
        <strain evidence="1">MS0001</strain>
        <tissue evidence="1">Whole body</tissue>
    </source>
</reference>
<dbReference type="Proteomes" id="UP000078542">
    <property type="component" value="Unassembled WGS sequence"/>
</dbReference>
<sequence length="43" mass="4635">MCGSGDTERGARGEVSASQVLTAKIIFMYNNKEYTGKVIKHSG</sequence>
<proteinExistence type="predicted"/>
<organism evidence="1 2">
    <name type="scientific">Cyphomyrmex costatus</name>
    <dbReference type="NCBI Taxonomy" id="456900"/>
    <lineage>
        <taxon>Eukaryota</taxon>
        <taxon>Metazoa</taxon>
        <taxon>Ecdysozoa</taxon>
        <taxon>Arthropoda</taxon>
        <taxon>Hexapoda</taxon>
        <taxon>Insecta</taxon>
        <taxon>Pterygota</taxon>
        <taxon>Neoptera</taxon>
        <taxon>Endopterygota</taxon>
        <taxon>Hymenoptera</taxon>
        <taxon>Apocrita</taxon>
        <taxon>Aculeata</taxon>
        <taxon>Formicoidea</taxon>
        <taxon>Formicidae</taxon>
        <taxon>Myrmicinae</taxon>
        <taxon>Cyphomyrmex</taxon>
    </lineage>
</organism>
<dbReference type="EMBL" id="KQ977115">
    <property type="protein sequence ID" value="KYN05622.1"/>
    <property type="molecule type" value="Genomic_DNA"/>
</dbReference>
<gene>
    <name evidence="1" type="ORF">ALC62_03415</name>
</gene>
<accession>A0A195CYG3</accession>
<evidence type="ECO:0000313" key="1">
    <source>
        <dbReference type="EMBL" id="KYN05622.1"/>
    </source>
</evidence>
<keyword evidence="2" id="KW-1185">Reference proteome</keyword>
<evidence type="ECO:0000313" key="2">
    <source>
        <dbReference type="Proteomes" id="UP000078542"/>
    </source>
</evidence>